<evidence type="ECO:0000256" key="1">
    <source>
        <dbReference type="SAM" id="Phobius"/>
    </source>
</evidence>
<evidence type="ECO:0000313" key="3">
    <source>
        <dbReference type="Proteomes" id="UP000316196"/>
    </source>
</evidence>
<organism evidence="2 3">
    <name type="scientific">Propioniferax innocua</name>
    <dbReference type="NCBI Taxonomy" id="1753"/>
    <lineage>
        <taxon>Bacteria</taxon>
        <taxon>Bacillati</taxon>
        <taxon>Actinomycetota</taxon>
        <taxon>Actinomycetes</taxon>
        <taxon>Propionibacteriales</taxon>
        <taxon>Propionibacteriaceae</taxon>
        <taxon>Propioniferax</taxon>
    </lineage>
</organism>
<name>A0A542ZQW9_9ACTN</name>
<feature type="transmembrane region" description="Helical" evidence="1">
    <location>
        <begin position="110"/>
        <end position="128"/>
    </location>
</feature>
<keyword evidence="1" id="KW-0812">Transmembrane</keyword>
<sequence>MSAIGLALVVAFSNPPVPVALGTALKTAAMFAMVLTLFLAMRAPAQAGHRGPVVRTVLAVVAAIVVAAVGGWLANWAGAAVEFIMAMCVACIGGAVVYLGWVWWDDTARIGGWAVFTAGGVGMILALMPLRFLGVTLAGVGGGAVLLVVAGLSAHRARW</sequence>
<keyword evidence="1" id="KW-1133">Transmembrane helix</keyword>
<protein>
    <submittedName>
        <fullName evidence="2">Uncharacterized protein</fullName>
    </submittedName>
</protein>
<dbReference type="EMBL" id="VFOR01000001">
    <property type="protein sequence ID" value="TQL62753.1"/>
    <property type="molecule type" value="Genomic_DNA"/>
</dbReference>
<dbReference type="AlphaFoldDB" id="A0A542ZQW9"/>
<proteinExistence type="predicted"/>
<feature type="transmembrane region" description="Helical" evidence="1">
    <location>
        <begin position="134"/>
        <end position="154"/>
    </location>
</feature>
<reference evidence="2 3" key="1">
    <citation type="submission" date="2019-06" db="EMBL/GenBank/DDBJ databases">
        <title>Sequencing the genomes of 1000 actinobacteria strains.</title>
        <authorList>
            <person name="Klenk H.-P."/>
        </authorList>
    </citation>
    <scope>NUCLEOTIDE SEQUENCE [LARGE SCALE GENOMIC DNA]</scope>
    <source>
        <strain evidence="2 3">DSM 8251</strain>
    </source>
</reference>
<evidence type="ECO:0000313" key="2">
    <source>
        <dbReference type="EMBL" id="TQL62753.1"/>
    </source>
</evidence>
<comment type="caution">
    <text evidence="2">The sequence shown here is derived from an EMBL/GenBank/DDBJ whole genome shotgun (WGS) entry which is preliminary data.</text>
</comment>
<feature type="transmembrane region" description="Helical" evidence="1">
    <location>
        <begin position="23"/>
        <end position="41"/>
    </location>
</feature>
<gene>
    <name evidence="2" type="ORF">FB460_0542</name>
</gene>
<keyword evidence="1" id="KW-0472">Membrane</keyword>
<accession>A0A542ZQW9</accession>
<dbReference type="Proteomes" id="UP000316196">
    <property type="component" value="Unassembled WGS sequence"/>
</dbReference>
<feature type="transmembrane region" description="Helical" evidence="1">
    <location>
        <begin position="53"/>
        <end position="74"/>
    </location>
</feature>
<keyword evidence="3" id="KW-1185">Reference proteome</keyword>
<feature type="transmembrane region" description="Helical" evidence="1">
    <location>
        <begin position="80"/>
        <end position="103"/>
    </location>
</feature>